<comment type="caution">
    <text evidence="2">Lacks conserved residue(s) required for the propagation of feature annotation.</text>
</comment>
<accession>A0AA39M651</accession>
<evidence type="ECO:0000259" key="6">
    <source>
        <dbReference type="PROSITE" id="PS01180"/>
    </source>
</evidence>
<keyword evidence="4" id="KW-0472">Membrane</keyword>
<feature type="transmembrane region" description="Helical" evidence="4">
    <location>
        <begin position="512"/>
        <end position="540"/>
    </location>
</feature>
<evidence type="ECO:0000256" key="4">
    <source>
        <dbReference type="SAM" id="Phobius"/>
    </source>
</evidence>
<comment type="caution">
    <text evidence="7">The sequence shown here is derived from an EMBL/GenBank/DDBJ whole genome shotgun (WGS) entry which is preliminary data.</text>
</comment>
<feature type="signal peptide" evidence="5">
    <location>
        <begin position="1"/>
        <end position="24"/>
    </location>
</feature>
<dbReference type="Gene3D" id="2.60.120.290">
    <property type="entry name" value="Spermadhesin, CUB domain"/>
    <property type="match status" value="1"/>
</dbReference>
<feature type="compositionally biased region" description="Polar residues" evidence="3">
    <location>
        <begin position="618"/>
        <end position="634"/>
    </location>
</feature>
<evidence type="ECO:0000313" key="7">
    <source>
        <dbReference type="EMBL" id="KAK0422402.1"/>
    </source>
</evidence>
<dbReference type="InterPro" id="IPR000859">
    <property type="entry name" value="CUB_dom"/>
</dbReference>
<name>A0AA39M651_9BILA</name>
<dbReference type="Proteomes" id="UP001175271">
    <property type="component" value="Unassembled WGS sequence"/>
</dbReference>
<dbReference type="InterPro" id="IPR042333">
    <property type="entry name" value="LRAD2/Mig-13-like"/>
</dbReference>
<protein>
    <recommendedName>
        <fullName evidence="6">CUB domain-containing protein</fullName>
    </recommendedName>
</protein>
<keyword evidence="5" id="KW-0732">Signal</keyword>
<dbReference type="Pfam" id="PF00057">
    <property type="entry name" value="Ldl_recept_a"/>
    <property type="match status" value="1"/>
</dbReference>
<keyword evidence="1 2" id="KW-1015">Disulfide bond</keyword>
<dbReference type="SUPFAM" id="SSF49854">
    <property type="entry name" value="Spermadhesin, CUB domain"/>
    <property type="match status" value="1"/>
</dbReference>
<gene>
    <name evidence="7" type="ORF">QR680_007551</name>
</gene>
<reference evidence="7" key="1">
    <citation type="submission" date="2023-06" db="EMBL/GenBank/DDBJ databases">
        <title>Genomic analysis of the entomopathogenic nematode Steinernema hermaphroditum.</title>
        <authorList>
            <person name="Schwarz E.M."/>
            <person name="Heppert J.K."/>
            <person name="Baniya A."/>
            <person name="Schwartz H.T."/>
            <person name="Tan C.-H."/>
            <person name="Antoshechkin I."/>
            <person name="Sternberg P.W."/>
            <person name="Goodrich-Blair H."/>
            <person name="Dillman A.R."/>
        </authorList>
    </citation>
    <scope>NUCLEOTIDE SEQUENCE</scope>
    <source>
        <strain evidence="7">PS9179</strain>
        <tissue evidence="7">Whole animal</tissue>
    </source>
</reference>
<dbReference type="Pfam" id="PF00431">
    <property type="entry name" value="CUB"/>
    <property type="match status" value="1"/>
</dbReference>
<feature type="domain" description="CUB" evidence="6">
    <location>
        <begin position="207"/>
        <end position="317"/>
    </location>
</feature>
<dbReference type="InterPro" id="IPR002172">
    <property type="entry name" value="LDrepeatLR_classA_rpt"/>
</dbReference>
<keyword evidence="4" id="KW-0812">Transmembrane</keyword>
<feature type="compositionally biased region" description="Basic and acidic residues" evidence="3">
    <location>
        <begin position="691"/>
        <end position="700"/>
    </location>
</feature>
<dbReference type="EMBL" id="JAUCMV010000001">
    <property type="protein sequence ID" value="KAK0422402.1"/>
    <property type="molecule type" value="Genomic_DNA"/>
</dbReference>
<proteinExistence type="predicted"/>
<organism evidence="7 8">
    <name type="scientific">Steinernema hermaphroditum</name>
    <dbReference type="NCBI Taxonomy" id="289476"/>
    <lineage>
        <taxon>Eukaryota</taxon>
        <taxon>Metazoa</taxon>
        <taxon>Ecdysozoa</taxon>
        <taxon>Nematoda</taxon>
        <taxon>Chromadorea</taxon>
        <taxon>Rhabditida</taxon>
        <taxon>Tylenchina</taxon>
        <taxon>Panagrolaimomorpha</taxon>
        <taxon>Strongyloidoidea</taxon>
        <taxon>Steinernematidae</taxon>
        <taxon>Steinernema</taxon>
    </lineage>
</organism>
<dbReference type="CDD" id="cd00041">
    <property type="entry name" value="CUB"/>
    <property type="match status" value="1"/>
</dbReference>
<dbReference type="SMART" id="SM00192">
    <property type="entry name" value="LDLa"/>
    <property type="match status" value="1"/>
</dbReference>
<feature type="region of interest" description="Disordered" evidence="3">
    <location>
        <begin position="601"/>
        <end position="700"/>
    </location>
</feature>
<dbReference type="SUPFAM" id="SSF57424">
    <property type="entry name" value="LDL receptor-like module"/>
    <property type="match status" value="1"/>
</dbReference>
<dbReference type="InterPro" id="IPR035914">
    <property type="entry name" value="Sperma_CUB_dom_sf"/>
</dbReference>
<keyword evidence="8" id="KW-1185">Reference proteome</keyword>
<dbReference type="InterPro" id="IPR036055">
    <property type="entry name" value="LDL_receptor-like_sf"/>
</dbReference>
<evidence type="ECO:0000256" key="5">
    <source>
        <dbReference type="SAM" id="SignalP"/>
    </source>
</evidence>
<dbReference type="PROSITE" id="PS01180">
    <property type="entry name" value="CUB"/>
    <property type="match status" value="1"/>
</dbReference>
<feature type="chain" id="PRO_5041384035" description="CUB domain-containing protein" evidence="5">
    <location>
        <begin position="25"/>
        <end position="700"/>
    </location>
</feature>
<evidence type="ECO:0000256" key="2">
    <source>
        <dbReference type="PROSITE-ProRule" id="PRU00124"/>
    </source>
</evidence>
<dbReference type="Gene3D" id="4.10.400.10">
    <property type="entry name" value="Low-density Lipoprotein Receptor"/>
    <property type="match status" value="1"/>
</dbReference>
<dbReference type="CDD" id="cd00112">
    <property type="entry name" value="LDLa"/>
    <property type="match status" value="1"/>
</dbReference>
<evidence type="ECO:0000256" key="3">
    <source>
        <dbReference type="SAM" id="MobiDB-lite"/>
    </source>
</evidence>
<dbReference type="PROSITE" id="PS50068">
    <property type="entry name" value="LDLRA_2"/>
    <property type="match status" value="1"/>
</dbReference>
<evidence type="ECO:0000313" key="8">
    <source>
        <dbReference type="Proteomes" id="UP001175271"/>
    </source>
</evidence>
<dbReference type="PANTHER" id="PTHR24652">
    <property type="entry name" value="LOW-DENSITY LIPOPROTEIN RECEPTOR CLASS A DOMAIN-CONTAINING PROTEIN 2"/>
    <property type="match status" value="1"/>
</dbReference>
<evidence type="ECO:0000256" key="1">
    <source>
        <dbReference type="ARBA" id="ARBA00023157"/>
    </source>
</evidence>
<keyword evidence="4" id="KW-1133">Transmembrane helix</keyword>
<feature type="disulfide bond" evidence="2">
    <location>
        <begin position="471"/>
        <end position="489"/>
    </location>
</feature>
<dbReference type="SMART" id="SM00042">
    <property type="entry name" value="CUB"/>
    <property type="match status" value="1"/>
</dbReference>
<sequence>MKLKRPFVLFFITTAAILVALVDADTRKAETSIPICSLEALSSPSHLPAKHVAALPTLGQTSSFSLLPNGNLSAVADGRHLQCILQLETCVNCLLSVQYATPRGFLSDLDSKLISKCDETPSSNEPCFNLEFLEPKSDQNGVRRLLDYYTRTSIWDFPGRSTLNSTTSAITIRLFMKNVILKQKLMNYLDALFPFKITVFENIEVLTGSSRPTEQESAIGFIQSPRFPDAYPRNIQKNFTIVNRNPKGFVRLVFDDFHMHFQSEMRILDSDFTELFNSRSDYRRPPALSSKADRLFVIFASHDFSQLIGFRAKYEFVDDKEWPEQPTYIDCDRHFESHGGVVSMTNYDELVHTHIDCVFLVGKFPSMSSTFDHIYLKVEEFHMQGYGMKLEVHDGMTSTSERLLFLMDAQSRSQLALKQPTTGYSSSDHTMPAFYVRLRGYLTSTSGLSIVYSQFYRWSTALCPGNGEFHCENARCIKTTLRCDTINHCGDGSDEVCSVSDDIYEHSNDNEIAGIITVVIGACLLLLLILLLLAILTRVYRNKLVFRLRREVSQLQRTPPTETDITTGPSMQTVGDRRFYVLPENQISVIEAPPTYDDALKHPSVLTGYPTPAYANPSYAQSPTEDTPTSSQAQEGPPTYTSRAQPTPSSAPPPATARRKRQQKPVERPPADTTEASSSPRPQDDSPESSEAAKDSESWV</sequence>
<dbReference type="AlphaFoldDB" id="A0AA39M651"/>